<comment type="caution">
    <text evidence="3">The sequence shown here is derived from an EMBL/GenBank/DDBJ whole genome shotgun (WGS) entry which is preliminary data.</text>
</comment>
<feature type="region of interest" description="Disordered" evidence="1">
    <location>
        <begin position="691"/>
        <end position="717"/>
    </location>
</feature>
<feature type="region of interest" description="Disordered" evidence="1">
    <location>
        <begin position="511"/>
        <end position="623"/>
    </location>
</feature>
<feature type="transmembrane region" description="Helical" evidence="2">
    <location>
        <begin position="153"/>
        <end position="175"/>
    </location>
</feature>
<feature type="transmembrane region" description="Helical" evidence="2">
    <location>
        <begin position="20"/>
        <end position="42"/>
    </location>
</feature>
<keyword evidence="4" id="KW-1185">Reference proteome</keyword>
<proteinExistence type="predicted"/>
<feature type="region of interest" description="Disordered" evidence="1">
    <location>
        <begin position="344"/>
        <end position="417"/>
    </location>
</feature>
<feature type="transmembrane region" description="Helical" evidence="2">
    <location>
        <begin position="181"/>
        <end position="202"/>
    </location>
</feature>
<feature type="compositionally biased region" description="Polar residues" evidence="1">
    <location>
        <begin position="691"/>
        <end position="700"/>
    </location>
</feature>
<gene>
    <name evidence="3" type="ORF">VNI00_001466</name>
</gene>
<reference evidence="3 4" key="1">
    <citation type="submission" date="2024-01" db="EMBL/GenBank/DDBJ databases">
        <title>A draft genome for a cacao thread blight-causing isolate of Paramarasmius palmivorus.</title>
        <authorList>
            <person name="Baruah I.K."/>
            <person name="Bukari Y."/>
            <person name="Amoako-Attah I."/>
            <person name="Meinhardt L.W."/>
            <person name="Bailey B.A."/>
            <person name="Cohen S.P."/>
        </authorList>
    </citation>
    <scope>NUCLEOTIDE SEQUENCE [LARGE SCALE GENOMIC DNA]</scope>
    <source>
        <strain evidence="3 4">GH-12</strain>
    </source>
</reference>
<feature type="region of interest" description="Disordered" evidence="1">
    <location>
        <begin position="649"/>
        <end position="668"/>
    </location>
</feature>
<accession>A0AAW0E4P4</accession>
<keyword evidence="2" id="KW-0472">Membrane</keyword>
<name>A0AAW0E4P4_9AGAR</name>
<evidence type="ECO:0000256" key="2">
    <source>
        <dbReference type="SAM" id="Phobius"/>
    </source>
</evidence>
<dbReference type="AlphaFoldDB" id="A0AAW0E4P4"/>
<keyword evidence="2" id="KW-0812">Transmembrane</keyword>
<feature type="compositionally biased region" description="Polar residues" evidence="1">
    <location>
        <begin position="651"/>
        <end position="661"/>
    </location>
</feature>
<evidence type="ECO:0000313" key="3">
    <source>
        <dbReference type="EMBL" id="KAK7058842.1"/>
    </source>
</evidence>
<feature type="compositionally biased region" description="Polar residues" evidence="1">
    <location>
        <begin position="528"/>
        <end position="557"/>
    </location>
</feature>
<keyword evidence="2" id="KW-1133">Transmembrane helix</keyword>
<feature type="transmembrane region" description="Helical" evidence="2">
    <location>
        <begin position="214"/>
        <end position="239"/>
    </location>
</feature>
<feature type="transmembrane region" description="Helical" evidence="2">
    <location>
        <begin position="251"/>
        <end position="270"/>
    </location>
</feature>
<evidence type="ECO:0000256" key="1">
    <source>
        <dbReference type="SAM" id="MobiDB-lite"/>
    </source>
</evidence>
<dbReference type="EMBL" id="JAYKXP010000004">
    <property type="protein sequence ID" value="KAK7058842.1"/>
    <property type="molecule type" value="Genomic_DNA"/>
</dbReference>
<organism evidence="3 4">
    <name type="scientific">Paramarasmius palmivorus</name>
    <dbReference type="NCBI Taxonomy" id="297713"/>
    <lineage>
        <taxon>Eukaryota</taxon>
        <taxon>Fungi</taxon>
        <taxon>Dikarya</taxon>
        <taxon>Basidiomycota</taxon>
        <taxon>Agaricomycotina</taxon>
        <taxon>Agaricomycetes</taxon>
        <taxon>Agaricomycetidae</taxon>
        <taxon>Agaricales</taxon>
        <taxon>Marasmiineae</taxon>
        <taxon>Marasmiaceae</taxon>
        <taxon>Paramarasmius</taxon>
    </lineage>
</organism>
<sequence length="802" mass="87609">MASLDNFKLVLSNDSAIESVLSEIPFFCVGLVAFAISTFFLVMKRINLLGAYLYASAIFAFAGAILDLSQILARGATNVEQGLGMDSVTAIINTREVGLALSVGFRFLFFWTFIAERPRGEPPPSALDDPGFYNAREYAHSASWKRWGIFGFFLKWSLLAASLAIPILQIIWRIAIRKFGIVYMVESAIEIIVSALFLLKIFLNILLSPRTPRWGVLVTYIAPLLALVINLGLGIGQLLLFLFTETTLGRFLQAVELYVLMLFILIISFYKMPVRPARSRGPNTASYVVSTDEKPWKSPIQTPATNDPPPFVGEEVYGNNIREVRRSRQSDNSRLSSWIFARRSSGRPPSGIRWLVNRDDPELGPAQTQPGDTIGTQNDTGPENNVTSAEQTRPPPPVIEPPDEEPGGDLLASSLVPPERRRSTISFSYYGLDRGSRLSIPMKPREDSRIGADSPVYGLDGIVNLNSRNEQRESTGRVSPQGSLNSIEELLRQQNELDKSIATLRLFSTSTAPSSELGPDLDSDQRVRSSGPSRPALSSTLTGRTYSTHSSTPSELSLLSRFPEPPRPSVDDAPPFSARQSLATVRSKRAPTTLHRGTLSDPISEALGGPPISVPNSPTRQRGRFDSAGTQYDVTSFIGDLTAPAVAGHRPTSSFNRNAPSLSDVESEDETTTIMTARSKQSLRPVIVDTATLSNPSSVPDQEEQEQTIPPRTYGPPALKPLLLGNVTSLPSVSSPLAAGAQSLSPDSSVPRRPFRGRYALPSGPRLQISGPRPPNTDGELESAAYERPRPPPQFNSSRTNR</sequence>
<feature type="transmembrane region" description="Helical" evidence="2">
    <location>
        <begin position="49"/>
        <end position="66"/>
    </location>
</feature>
<feature type="region of interest" description="Disordered" evidence="1">
    <location>
        <begin position="735"/>
        <end position="802"/>
    </location>
</feature>
<feature type="compositionally biased region" description="Polar residues" evidence="1">
    <location>
        <begin position="366"/>
        <end position="391"/>
    </location>
</feature>
<protein>
    <submittedName>
        <fullName evidence="3">Uncharacterized protein</fullName>
    </submittedName>
</protein>
<dbReference type="Proteomes" id="UP001383192">
    <property type="component" value="Unassembled WGS sequence"/>
</dbReference>
<evidence type="ECO:0000313" key="4">
    <source>
        <dbReference type="Proteomes" id="UP001383192"/>
    </source>
</evidence>